<protein>
    <submittedName>
        <fullName evidence="2">Uncharacterized protein</fullName>
    </submittedName>
</protein>
<dbReference type="EMBL" id="VCGU01000458">
    <property type="protein sequence ID" value="TRY63523.1"/>
    <property type="molecule type" value="Genomic_DNA"/>
</dbReference>
<dbReference type="Proteomes" id="UP000318571">
    <property type="component" value="Chromosome 10"/>
</dbReference>
<name>A0A553NDL1_TIGCA</name>
<sequence>MLHDLRTPGNLDLGVFSNVEAILKHAKELVDFERLGVQIGASLGSPPPIPGVASAVGRVIPPPPLPPAPSSPLGSPTRQVPIGYLLDGIAAVESPSSSSNRRDSAHSLHLVGTMSSSLGHGSWKDQQSDETEQSSTSQEDQCWSPNATPSGRATMESDSETGEPGRKASTSRSSSVDGSSGKAHF</sequence>
<dbReference type="AlphaFoldDB" id="A0A553NDL1"/>
<gene>
    <name evidence="2" type="ORF">TCAL_04897</name>
</gene>
<feature type="region of interest" description="Disordered" evidence="1">
    <location>
        <begin position="116"/>
        <end position="185"/>
    </location>
</feature>
<feature type="compositionally biased region" description="Low complexity" evidence="1">
    <location>
        <begin position="170"/>
        <end position="185"/>
    </location>
</feature>
<proteinExistence type="predicted"/>
<evidence type="ECO:0000313" key="2">
    <source>
        <dbReference type="EMBL" id="TRY63523.1"/>
    </source>
</evidence>
<organism evidence="2 3">
    <name type="scientific">Tigriopus californicus</name>
    <name type="common">Marine copepod</name>
    <dbReference type="NCBI Taxonomy" id="6832"/>
    <lineage>
        <taxon>Eukaryota</taxon>
        <taxon>Metazoa</taxon>
        <taxon>Ecdysozoa</taxon>
        <taxon>Arthropoda</taxon>
        <taxon>Crustacea</taxon>
        <taxon>Multicrustacea</taxon>
        <taxon>Hexanauplia</taxon>
        <taxon>Copepoda</taxon>
        <taxon>Harpacticoida</taxon>
        <taxon>Harpacticidae</taxon>
        <taxon>Tigriopus</taxon>
    </lineage>
</organism>
<evidence type="ECO:0000313" key="3">
    <source>
        <dbReference type="Proteomes" id="UP000318571"/>
    </source>
</evidence>
<keyword evidence="3" id="KW-1185">Reference proteome</keyword>
<reference evidence="2 3" key="1">
    <citation type="journal article" date="2018" name="Nat. Ecol. Evol.">
        <title>Genomic signatures of mitonuclear coevolution across populations of Tigriopus californicus.</title>
        <authorList>
            <person name="Barreto F.S."/>
            <person name="Watson E.T."/>
            <person name="Lima T.G."/>
            <person name="Willett C.S."/>
            <person name="Edmands S."/>
            <person name="Li W."/>
            <person name="Burton R.S."/>
        </authorList>
    </citation>
    <scope>NUCLEOTIDE SEQUENCE [LARGE SCALE GENOMIC DNA]</scope>
    <source>
        <strain evidence="2 3">San Diego</strain>
    </source>
</reference>
<comment type="caution">
    <text evidence="2">The sequence shown here is derived from an EMBL/GenBank/DDBJ whole genome shotgun (WGS) entry which is preliminary data.</text>
</comment>
<evidence type="ECO:0000256" key="1">
    <source>
        <dbReference type="SAM" id="MobiDB-lite"/>
    </source>
</evidence>
<accession>A0A553NDL1</accession>